<dbReference type="PANTHER" id="PTHR36507">
    <property type="entry name" value="BLL1555 PROTEIN"/>
    <property type="match status" value="1"/>
</dbReference>
<reference evidence="2 3" key="1">
    <citation type="journal article" date="2016" name="Nat. Commun.">
        <title>Thousands of microbial genomes shed light on interconnected biogeochemical processes in an aquifer system.</title>
        <authorList>
            <person name="Anantharaman K."/>
            <person name="Brown C.T."/>
            <person name="Hug L.A."/>
            <person name="Sharon I."/>
            <person name="Castelle C.J."/>
            <person name="Probst A.J."/>
            <person name="Thomas B.C."/>
            <person name="Singh A."/>
            <person name="Wilkins M.J."/>
            <person name="Karaoz U."/>
            <person name="Brodie E.L."/>
            <person name="Williams K.H."/>
            <person name="Hubbard S.S."/>
            <person name="Banfield J.F."/>
        </authorList>
    </citation>
    <scope>NUCLEOTIDE SEQUENCE [LARGE SCALE GENOMIC DNA]</scope>
</reference>
<dbReference type="EMBL" id="MGAF01000026">
    <property type="protein sequence ID" value="OGK40772.1"/>
    <property type="molecule type" value="Genomic_DNA"/>
</dbReference>
<sequence>MNNKALLFLIGVLLLGGVFVLAKNQNKTAPAVQNQEDALEAGDEGVNEEQLEDGIEGVENDGGTVEEGDEAESVKVSVTDAGFEPQTVNVKVGSKVVWTNNTQATADVSSAQHPTHLVYPPLNLGNFEPEEKVRLVFEEAGTYKYHDHLNPSMFGTVVVE</sequence>
<gene>
    <name evidence="2" type="ORF">A3A74_04095</name>
</gene>
<proteinExistence type="predicted"/>
<dbReference type="SUPFAM" id="SSF49503">
    <property type="entry name" value="Cupredoxins"/>
    <property type="match status" value="1"/>
</dbReference>
<dbReference type="InterPro" id="IPR008972">
    <property type="entry name" value="Cupredoxin"/>
</dbReference>
<dbReference type="PANTHER" id="PTHR36507:SF1">
    <property type="entry name" value="BLL1555 PROTEIN"/>
    <property type="match status" value="1"/>
</dbReference>
<dbReference type="Proteomes" id="UP000179270">
    <property type="component" value="Unassembled WGS sequence"/>
</dbReference>
<dbReference type="STRING" id="1802055.A3A74_04095"/>
<comment type="caution">
    <text evidence="2">The sequence shown here is derived from an EMBL/GenBank/DDBJ whole genome shotgun (WGS) entry which is preliminary data.</text>
</comment>
<evidence type="ECO:0000313" key="3">
    <source>
        <dbReference type="Proteomes" id="UP000179270"/>
    </source>
</evidence>
<protein>
    <recommendedName>
        <fullName evidence="1">EfeO-type cupredoxin-like domain-containing protein</fullName>
    </recommendedName>
</protein>
<dbReference type="InterPro" id="IPR028096">
    <property type="entry name" value="EfeO_Cupredoxin"/>
</dbReference>
<evidence type="ECO:0000259" key="1">
    <source>
        <dbReference type="Pfam" id="PF13473"/>
    </source>
</evidence>
<accession>A0A1F7IBP9</accession>
<evidence type="ECO:0000313" key="2">
    <source>
        <dbReference type="EMBL" id="OGK40772.1"/>
    </source>
</evidence>
<dbReference type="Pfam" id="PF13473">
    <property type="entry name" value="Cupredoxin_1"/>
    <property type="match status" value="1"/>
</dbReference>
<dbReference type="InterPro" id="IPR052721">
    <property type="entry name" value="ET_Amicyanin"/>
</dbReference>
<dbReference type="AlphaFoldDB" id="A0A1F7IBP9"/>
<organism evidence="2 3">
    <name type="scientific">Candidatus Roizmanbacteria bacterium RIFCSPLOWO2_01_FULL_35_13</name>
    <dbReference type="NCBI Taxonomy" id="1802055"/>
    <lineage>
        <taxon>Bacteria</taxon>
        <taxon>Candidatus Roizmaniibacteriota</taxon>
    </lineage>
</organism>
<feature type="domain" description="EfeO-type cupredoxin-like" evidence="1">
    <location>
        <begin position="70"/>
        <end position="159"/>
    </location>
</feature>
<name>A0A1F7IBP9_9BACT</name>
<dbReference type="Gene3D" id="2.60.40.420">
    <property type="entry name" value="Cupredoxins - blue copper proteins"/>
    <property type="match status" value="1"/>
</dbReference>